<feature type="domain" description="Cadherin" evidence="10">
    <location>
        <begin position="1424"/>
        <end position="1528"/>
    </location>
</feature>
<proteinExistence type="predicted"/>
<feature type="domain" description="Cadherin" evidence="10">
    <location>
        <begin position="354"/>
        <end position="463"/>
    </location>
</feature>
<feature type="compositionally biased region" description="Basic and acidic residues" evidence="8">
    <location>
        <begin position="2270"/>
        <end position="2285"/>
    </location>
</feature>
<dbReference type="PRINTS" id="PR00205">
    <property type="entry name" value="CADHERIN"/>
</dbReference>
<evidence type="ECO:0000256" key="9">
    <source>
        <dbReference type="SAM" id="Phobius"/>
    </source>
</evidence>
<comment type="subcellular location">
    <subcellularLocation>
        <location evidence="1">Membrane</location>
    </subcellularLocation>
</comment>
<dbReference type="PROSITE" id="PS00232">
    <property type="entry name" value="CADHERIN_1"/>
    <property type="match status" value="5"/>
</dbReference>
<dbReference type="SMART" id="SM00112">
    <property type="entry name" value="CA"/>
    <property type="match status" value="18"/>
</dbReference>
<evidence type="ECO:0000256" key="5">
    <source>
        <dbReference type="ARBA" id="ARBA00022989"/>
    </source>
</evidence>
<sequence length="2340" mass="252038">VTSNAVLNYEEHGPTQQVYIICHTDAGDVQYSIQVDIVDMEDEPVFINLPATISIPENILTTTTIATVDCSDEDGDPVTYDIDSQDPGSPTFTNTGPNIFAPVGLDFDADPAKRSFELTISCAGTTSTPTAILTVIVQEEYDEPPVFDSTAYDGNVDEDQPAGTVVTWTDDPIVGCTDADVSVTRDDDALYYTISGTNADHFNCDYLTGLVTTARTLEADGGSAILSYTLTLTATDKGGNTDTADLNIVVNGINDLPVFSPSGYTASVAEETVTVVSIASGDDADAKFTITGTTSPYTIETTTFPTDYEDATLIANNHLYTLLVTADDGGGILTTATVVIEITSENEDTPAFTTFPAVVLTMLENSPSGTTVADVGDIVAEDSDEGSDGIISYSIDAVDPNVNKFYIEPSTGEIVTIGTFDYETDPQRYTITVMAADDGNPSNTVTDDIILDIEDYNDNEPIFSQNIYYRDDVVEGSPVDTSVLALTTTDADSIALTTIQYEFVSGNDDDLFKIDQPTETIQIKNIIDLDAGSDDPASYILVIRAVDGGTPELSGTTTVNIVMEAVNDHDPVFGATSPITLTLDPIGTSVGTIVVSDDDYGSQGDVILTIEGGDTGDDFQLDPDTGLLELKSTVDWEVTGDTVTLNIKAVDGGSPAKTATLDVDITVTNDNDNEPTCVTLTYIAAIGELSSDGTSVADTLDYESGNIQYALSLRVSDAGVPPLSSTVKVYISVKDVNEFSPSFAGPWSKSVPEDTSVGTDVETCLATDGDSAASAFGVMTYGITNGDPNDHFSIDRNSAVVTIKAPLDRETIDTYYLRIVATDGGGRAGTQTLTVALSDVNDVIPYCTDMSFTEHLSEDTISGPQQSCSHWIAAMKTSRLNSYIYHALYTPTVSENTAVGSTIVTVLASDGDMAESATTHGVVIYSIDEFACNCSEFMLDTASGAIILLQQLDYERTTSYTIPIEATDSVTTVTGTVVVTVTDVNDNAPKFTSTGYSASVNEDDATPQAVKIVVATDRDSNLNNNNVIEYSITDGNGDGFFTIGASSGEIITTGLIDYESYESFVLEVTAKDKNGGANANSDTSRVTISILPVNEYTPVFQSLPYDDATVIENAPLGKSVYQVGATDDDAAGHVHGQVRFSITSGNSAGHFVIDEMDGVISTVAELDRETRSSYDLVVTATDSSAALNDERSAEENVTITVTDVNDNTPVFVPAVYSVSISESLAVGETVLTLTTNDLDQGVNKLRDVAKLSGDADGDFTLNGNDIVIANALAYHIKDFYEISYEVTDQGSPPLSSEGLVTITVRSENDFPPVFAQATDTVTWSEDTPIGTVLYTAVATDDDTGEHGTLYYFITDGDPDVVFLMDKNTGEISLNLYLDHETVNSYDLEITAYDNEDINAADALNDVMILTIVVDDENDNRPLFGQDQYTINIDENIAIGTNIITVVATDEDAGVNSDIQYSIVAGVGQDNVEINPTTGVVSTVADIDYEMYVMYSLMIEAVDGGTPSLTGYTNIQISVNDLNDNSPQVSPSLFTVAIPEDTAADVLVTPIQVTDADSTTNGEILCVITSGDPTGQFYVDADNCDLYTSAVALDRETKDTYNLIINATDGGVPMLYDEGELTVLITDVNDNDPILNPASYSALLDEDTPVGTVVFDVDATDADINENADLTYALTSGNDLGHFTIDQDTGIITVEQLLDRETVDAYNMIVTVTDDGTPTRSNTADVTLNLNDVNDNAPTFTMATYAFVVQENVDISTSVGQLAATDPDLGANGFIAYSIESGANSDHFAINSNTGEIHTSAVIDRESISQYSLVCKARDLGSVSQFTLVDVVITVEDENDNDPVYESTLYEIFMDENSDIGTVVVTVVATDADTGANGLVTYSIPNTDDVANTYFDVDLGSGEITVKTTLDRELYETIEFLVYATDNGSPERTDTTTVIVTIGDLNDNYPTFSPSFYSSELSYLNDLGEPVLTVTATDTDVGQTVTYYFQETNDLYELDRNTGNIRVIVDRQPSVNTKYTVYVEGRDDGTPQKSSLIDATVRIDTFNPYDRLVEFYLSVSEDYFELSRDDFITSLTGIIQEDYPTGRCGVSHIIRREVGSSSTSTRRLLVTQDHELTVYVYGVRDDEADSLDGLSRSKNFVSNTYLFNKFTSDSSGTPSDELLRDPYTQWSIDQVLLHEDPNSLSWFEEWWGILILSLISLLLLALILLGIFLIYYFCCRKKKKTKSKKPVDKQPRTTTREGWGKNTAYKPSKTLLPDSNILVLPTARPGNAERKKPEANKTRQSEQELESIPKTPAPTAFDGRAVDPASGRIYEYNSKTGQRRWLKAQNYDVNVPGNVTS</sequence>
<evidence type="ECO:0000256" key="7">
    <source>
        <dbReference type="PROSITE-ProRule" id="PRU00043"/>
    </source>
</evidence>
<dbReference type="PANTHER" id="PTHR24026">
    <property type="entry name" value="FAT ATYPICAL CADHERIN-RELATED"/>
    <property type="match status" value="1"/>
</dbReference>
<dbReference type="PANTHER" id="PTHR24026:SF126">
    <property type="entry name" value="PROTOCADHERIN FAT 4"/>
    <property type="match status" value="1"/>
</dbReference>
<feature type="domain" description="Cadherin" evidence="10">
    <location>
        <begin position="695"/>
        <end position="743"/>
    </location>
</feature>
<feature type="domain" description="Cadherin" evidence="10">
    <location>
        <begin position="1315"/>
        <end position="1423"/>
    </location>
</feature>
<feature type="domain" description="Cadherin" evidence="10">
    <location>
        <begin position="1212"/>
        <end position="1314"/>
    </location>
</feature>
<keyword evidence="5 9" id="KW-1133">Transmembrane helix</keyword>
<feature type="domain" description="Cadherin" evidence="10">
    <location>
        <begin position="47"/>
        <end position="147"/>
    </location>
</feature>
<accession>A0ABM0MPP6</accession>
<dbReference type="CDD" id="cd11304">
    <property type="entry name" value="Cadherin_repeat"/>
    <property type="match status" value="17"/>
</dbReference>
<evidence type="ECO:0000256" key="4">
    <source>
        <dbReference type="ARBA" id="ARBA00022837"/>
    </source>
</evidence>
<dbReference type="InterPro" id="IPR002126">
    <property type="entry name" value="Cadherin-like_dom"/>
</dbReference>
<dbReference type="Proteomes" id="UP000694865">
    <property type="component" value="Unplaced"/>
</dbReference>
<evidence type="ECO:0000256" key="8">
    <source>
        <dbReference type="SAM" id="MobiDB-lite"/>
    </source>
</evidence>
<feature type="domain" description="Cadherin" evidence="10">
    <location>
        <begin position="277"/>
        <end position="352"/>
    </location>
</feature>
<feature type="domain" description="Cadherin" evidence="10">
    <location>
        <begin position="1845"/>
        <end position="1951"/>
    </location>
</feature>
<evidence type="ECO:0000256" key="6">
    <source>
        <dbReference type="ARBA" id="ARBA00023136"/>
    </source>
</evidence>
<evidence type="ECO:0000256" key="1">
    <source>
        <dbReference type="ARBA" id="ARBA00004370"/>
    </source>
</evidence>
<protein>
    <submittedName>
        <fullName evidence="12">Protocadherin Fat 4-like</fullName>
    </submittedName>
</protein>
<evidence type="ECO:0000259" key="10">
    <source>
        <dbReference type="PROSITE" id="PS50268"/>
    </source>
</evidence>
<feature type="domain" description="Cadherin" evidence="10">
    <location>
        <begin position="885"/>
        <end position="991"/>
    </location>
</feature>
<keyword evidence="6 9" id="KW-0472">Membrane</keyword>
<reference evidence="12" key="1">
    <citation type="submission" date="2025-08" db="UniProtKB">
        <authorList>
            <consortium name="RefSeq"/>
        </authorList>
    </citation>
    <scope>IDENTIFICATION</scope>
    <source>
        <tissue evidence="12">Testes</tissue>
    </source>
</reference>
<feature type="domain" description="Cadherin" evidence="10">
    <location>
        <begin position="148"/>
        <end position="259"/>
    </location>
</feature>
<dbReference type="GeneID" id="100369879"/>
<feature type="domain" description="Cadherin" evidence="10">
    <location>
        <begin position="1529"/>
        <end position="1634"/>
    </location>
</feature>
<feature type="transmembrane region" description="Helical" evidence="9">
    <location>
        <begin position="2189"/>
        <end position="2217"/>
    </location>
</feature>
<dbReference type="RefSeq" id="XP_006821987.1">
    <property type="nucleotide sequence ID" value="XM_006821924.1"/>
</dbReference>
<feature type="domain" description="Cadherin" evidence="10">
    <location>
        <begin position="1952"/>
        <end position="2054"/>
    </location>
</feature>
<gene>
    <name evidence="12" type="primary">LOC100369879</name>
</gene>
<feature type="compositionally biased region" description="Basic and acidic residues" evidence="8">
    <location>
        <begin position="2228"/>
        <end position="2242"/>
    </location>
</feature>
<feature type="domain" description="Cadherin" evidence="10">
    <location>
        <begin position="1102"/>
        <end position="1211"/>
    </location>
</feature>
<feature type="domain" description="Cadherin" evidence="10">
    <location>
        <begin position="1740"/>
        <end position="1844"/>
    </location>
</feature>
<feature type="domain" description="Cadherin" evidence="10">
    <location>
        <begin position="743"/>
        <end position="847"/>
    </location>
</feature>
<organism evidence="11 12">
    <name type="scientific">Saccoglossus kowalevskii</name>
    <name type="common">Acorn worm</name>
    <dbReference type="NCBI Taxonomy" id="10224"/>
    <lineage>
        <taxon>Eukaryota</taxon>
        <taxon>Metazoa</taxon>
        <taxon>Hemichordata</taxon>
        <taxon>Enteropneusta</taxon>
        <taxon>Harrimaniidae</taxon>
        <taxon>Saccoglossus</taxon>
    </lineage>
</organism>
<evidence type="ECO:0000313" key="12">
    <source>
        <dbReference type="RefSeq" id="XP_006821987.1"/>
    </source>
</evidence>
<keyword evidence="3" id="KW-0677">Repeat</keyword>
<dbReference type="SUPFAM" id="SSF49313">
    <property type="entry name" value="Cadherin-like"/>
    <property type="match status" value="19"/>
</dbReference>
<dbReference type="PROSITE" id="PS50268">
    <property type="entry name" value="CADHERIN_2"/>
    <property type="match status" value="19"/>
</dbReference>
<evidence type="ECO:0000256" key="2">
    <source>
        <dbReference type="ARBA" id="ARBA00022692"/>
    </source>
</evidence>
<dbReference type="Pfam" id="PF00028">
    <property type="entry name" value="Cadherin"/>
    <property type="match status" value="14"/>
</dbReference>
<keyword evidence="4 7" id="KW-0106">Calcium</keyword>
<feature type="region of interest" description="Disordered" evidence="8">
    <location>
        <begin position="2265"/>
        <end position="2307"/>
    </location>
</feature>
<name>A0ABM0MPP6_SACKO</name>
<evidence type="ECO:0000313" key="11">
    <source>
        <dbReference type="Proteomes" id="UP000694865"/>
    </source>
</evidence>
<feature type="non-terminal residue" evidence="12">
    <location>
        <position position="1"/>
    </location>
</feature>
<dbReference type="InterPro" id="IPR020894">
    <property type="entry name" value="Cadherin_CS"/>
</dbReference>
<keyword evidence="2 9" id="KW-0812">Transmembrane</keyword>
<evidence type="ECO:0000256" key="3">
    <source>
        <dbReference type="ARBA" id="ARBA00022737"/>
    </source>
</evidence>
<dbReference type="Gene3D" id="2.60.40.60">
    <property type="entry name" value="Cadherins"/>
    <property type="match status" value="18"/>
</dbReference>
<feature type="domain" description="Cadherin" evidence="10">
    <location>
        <begin position="1635"/>
        <end position="1739"/>
    </location>
</feature>
<feature type="domain" description="Cadherin" evidence="10">
    <location>
        <begin position="992"/>
        <end position="1100"/>
    </location>
</feature>
<feature type="domain" description="Cadherin" evidence="10">
    <location>
        <begin position="585"/>
        <end position="677"/>
    </location>
</feature>
<feature type="region of interest" description="Disordered" evidence="8">
    <location>
        <begin position="2226"/>
        <end position="2252"/>
    </location>
</feature>
<keyword evidence="11" id="KW-1185">Reference proteome</keyword>
<dbReference type="InterPro" id="IPR015919">
    <property type="entry name" value="Cadherin-like_sf"/>
</dbReference>
<feature type="domain" description="Cadherin" evidence="10">
    <location>
        <begin position="465"/>
        <end position="573"/>
    </location>
</feature>